<evidence type="ECO:0000313" key="5">
    <source>
        <dbReference type="EMBL" id="KAL3778872.1"/>
    </source>
</evidence>
<evidence type="ECO:0000256" key="1">
    <source>
        <dbReference type="ARBA" id="ARBA00023026"/>
    </source>
</evidence>
<reference evidence="5 6" key="1">
    <citation type="journal article" date="2020" name="G3 (Bethesda)">
        <title>Improved Reference Genome for Cyclotella cryptica CCMP332, a Model for Cell Wall Morphogenesis, Salinity Adaptation, and Lipid Production in Diatoms (Bacillariophyta).</title>
        <authorList>
            <person name="Roberts W.R."/>
            <person name="Downey K.M."/>
            <person name="Ruck E.C."/>
            <person name="Traller J.C."/>
            <person name="Alverson A.J."/>
        </authorList>
    </citation>
    <scope>NUCLEOTIDE SEQUENCE [LARGE SCALE GENOMIC DNA]</scope>
    <source>
        <strain evidence="5 6">CCMP332</strain>
    </source>
</reference>
<dbReference type="InterPro" id="IPR050430">
    <property type="entry name" value="Peptidase_S1"/>
</dbReference>
<dbReference type="FunFam" id="2.40.10.10:FF:000166">
    <property type="entry name" value="Trypsin"/>
    <property type="match status" value="1"/>
</dbReference>
<keyword evidence="1" id="KW-0843">Virulence</keyword>
<name>A0ABD3NSL3_9STRA</name>
<accession>A0ABD3NSL3</accession>
<dbReference type="InterPro" id="IPR001254">
    <property type="entry name" value="Trypsin_dom"/>
</dbReference>
<proteinExistence type="predicted"/>
<keyword evidence="6" id="KW-1185">Reference proteome</keyword>
<dbReference type="Gene3D" id="2.40.10.10">
    <property type="entry name" value="Trypsin-like serine proteases"/>
    <property type="match status" value="1"/>
</dbReference>
<dbReference type="SUPFAM" id="SSF50494">
    <property type="entry name" value="Trypsin-like serine proteases"/>
    <property type="match status" value="1"/>
</dbReference>
<feature type="compositionally biased region" description="Pro residues" evidence="3">
    <location>
        <begin position="248"/>
        <end position="280"/>
    </location>
</feature>
<dbReference type="PROSITE" id="PS50240">
    <property type="entry name" value="TRYPSIN_DOM"/>
    <property type="match status" value="1"/>
</dbReference>
<organism evidence="5 6">
    <name type="scientific">Cyclotella cryptica</name>
    <dbReference type="NCBI Taxonomy" id="29204"/>
    <lineage>
        <taxon>Eukaryota</taxon>
        <taxon>Sar</taxon>
        <taxon>Stramenopiles</taxon>
        <taxon>Ochrophyta</taxon>
        <taxon>Bacillariophyta</taxon>
        <taxon>Coscinodiscophyceae</taxon>
        <taxon>Thalassiosirophycidae</taxon>
        <taxon>Stephanodiscales</taxon>
        <taxon>Stephanodiscaceae</taxon>
        <taxon>Cyclotella</taxon>
    </lineage>
</organism>
<dbReference type="AlphaFoldDB" id="A0ABD3NSL3"/>
<feature type="compositionally biased region" description="Low complexity" evidence="3">
    <location>
        <begin position="308"/>
        <end position="319"/>
    </location>
</feature>
<feature type="domain" description="Peptidase S1" evidence="4">
    <location>
        <begin position="10"/>
        <end position="222"/>
    </location>
</feature>
<feature type="compositionally biased region" description="Pro residues" evidence="3">
    <location>
        <begin position="293"/>
        <end position="307"/>
    </location>
</feature>
<gene>
    <name evidence="5" type="ORF">HJC23_005979</name>
</gene>
<dbReference type="SMART" id="SM00020">
    <property type="entry name" value="Tryp_SPc"/>
    <property type="match status" value="1"/>
</dbReference>
<dbReference type="InterPro" id="IPR009003">
    <property type="entry name" value="Peptidase_S1_PA"/>
</dbReference>
<comment type="caution">
    <text evidence="5">The sequence shown here is derived from an EMBL/GenBank/DDBJ whole genome shotgun (WGS) entry which is preliminary data.</text>
</comment>
<evidence type="ECO:0000256" key="2">
    <source>
        <dbReference type="ARBA" id="ARBA00023157"/>
    </source>
</evidence>
<dbReference type="CDD" id="cd00190">
    <property type="entry name" value="Tryp_SPc"/>
    <property type="match status" value="1"/>
</dbReference>
<sequence length="384" mass="41334">MTSDDTNQNIVGGVEAISGRYPYTVALTSNGFQFCGGSLIAPDTVITAAHCMDGTSFNVVIGRHDLRTSSGEEIARKTEIVHPNYDGNSMVNDFAIVLLSRAITQNVQFIKLNNNITNPSAGAISRTMGWGDTTEGGTGSNVLREVDLPIITNDSCNQKYSGEIFDSMICTFQPGKDSCQGDSGTDTLIGIVSWGIGCATNQYPGVYSRVSNGYDWIKTNVCSLSAFPPNDLCGSSNFTNRPTNKPTTKPPTNKPTTKPPTNKPTTKPPTNKPTTKPPTNNPTTKTPTNKPTTKPPTNKPTTKPPTNKPTTKSTNNIPTTKPPTNWPTTKVPTFRPTTKSTTSMPTTNKPTTKPPTKVPTTTKPASLTYLPTDLPTYFPTFFWG</sequence>
<evidence type="ECO:0000256" key="3">
    <source>
        <dbReference type="SAM" id="MobiDB-lite"/>
    </source>
</evidence>
<dbReference type="EMBL" id="JABMIG020000415">
    <property type="protein sequence ID" value="KAL3778872.1"/>
    <property type="molecule type" value="Genomic_DNA"/>
</dbReference>
<dbReference type="Proteomes" id="UP001516023">
    <property type="component" value="Unassembled WGS sequence"/>
</dbReference>
<evidence type="ECO:0000313" key="6">
    <source>
        <dbReference type="Proteomes" id="UP001516023"/>
    </source>
</evidence>
<dbReference type="PROSITE" id="PS00134">
    <property type="entry name" value="TRYPSIN_HIS"/>
    <property type="match status" value="1"/>
</dbReference>
<evidence type="ECO:0000259" key="4">
    <source>
        <dbReference type="PROSITE" id="PS50240"/>
    </source>
</evidence>
<dbReference type="Pfam" id="PF00089">
    <property type="entry name" value="Trypsin"/>
    <property type="match status" value="1"/>
</dbReference>
<dbReference type="PANTHER" id="PTHR24276">
    <property type="entry name" value="POLYSERASE-RELATED"/>
    <property type="match status" value="1"/>
</dbReference>
<feature type="compositionally biased region" description="Low complexity" evidence="3">
    <location>
        <begin position="326"/>
        <end position="351"/>
    </location>
</feature>
<protein>
    <recommendedName>
        <fullName evidence="4">Peptidase S1 domain-containing protein</fullName>
    </recommendedName>
</protein>
<dbReference type="PRINTS" id="PR01217">
    <property type="entry name" value="PRICHEXTENSN"/>
</dbReference>
<dbReference type="PANTHER" id="PTHR24276:SF91">
    <property type="entry name" value="AT26814P-RELATED"/>
    <property type="match status" value="1"/>
</dbReference>
<feature type="region of interest" description="Disordered" evidence="3">
    <location>
        <begin position="235"/>
        <end position="365"/>
    </location>
</feature>
<dbReference type="InterPro" id="IPR018114">
    <property type="entry name" value="TRYPSIN_HIS"/>
</dbReference>
<keyword evidence="2" id="KW-1015">Disulfide bond</keyword>
<feature type="compositionally biased region" description="Low complexity" evidence="3">
    <location>
        <begin position="281"/>
        <end position="292"/>
    </location>
</feature>
<dbReference type="InterPro" id="IPR043504">
    <property type="entry name" value="Peptidase_S1_PA_chymotrypsin"/>
</dbReference>